<dbReference type="RefSeq" id="WP_131865835.1">
    <property type="nucleotide sequence ID" value="NZ_SMCR01000006.1"/>
</dbReference>
<dbReference type="PANTHER" id="PTHR43240">
    <property type="entry name" value="1,4-DIHYDROXY-2-NAPHTHOYL-COA THIOESTERASE 1"/>
    <property type="match status" value="1"/>
</dbReference>
<dbReference type="InterPro" id="IPR029069">
    <property type="entry name" value="HotDog_dom_sf"/>
</dbReference>
<dbReference type="GO" id="GO:0005829">
    <property type="term" value="C:cytosol"/>
    <property type="evidence" value="ECO:0007669"/>
    <property type="project" value="TreeGrafter"/>
</dbReference>
<evidence type="ECO:0000313" key="4">
    <source>
        <dbReference type="EMBL" id="TCV95147.1"/>
    </source>
</evidence>
<dbReference type="NCBIfam" id="TIGR00369">
    <property type="entry name" value="unchar_dom_1"/>
    <property type="match status" value="1"/>
</dbReference>
<dbReference type="PANTHER" id="PTHR43240:SF5">
    <property type="entry name" value="1,4-DIHYDROXY-2-NAPHTHOYL-COA THIOESTERASE 1"/>
    <property type="match status" value="1"/>
</dbReference>
<dbReference type="CDD" id="cd03443">
    <property type="entry name" value="PaaI_thioesterase"/>
    <property type="match status" value="1"/>
</dbReference>
<dbReference type="Pfam" id="PF03061">
    <property type="entry name" value="4HBT"/>
    <property type="match status" value="1"/>
</dbReference>
<dbReference type="InterPro" id="IPR006683">
    <property type="entry name" value="Thioestr_dom"/>
</dbReference>
<dbReference type="SUPFAM" id="SSF54637">
    <property type="entry name" value="Thioesterase/thiol ester dehydrase-isomerase"/>
    <property type="match status" value="1"/>
</dbReference>
<dbReference type="Gene3D" id="3.10.129.10">
    <property type="entry name" value="Hotdog Thioesterase"/>
    <property type="match status" value="1"/>
</dbReference>
<evidence type="ECO:0000313" key="5">
    <source>
        <dbReference type="Proteomes" id="UP000295719"/>
    </source>
</evidence>
<dbReference type="EMBL" id="SMCR01000006">
    <property type="protein sequence ID" value="TCV95147.1"/>
    <property type="molecule type" value="Genomic_DNA"/>
</dbReference>
<dbReference type="Proteomes" id="UP000295719">
    <property type="component" value="Unassembled WGS sequence"/>
</dbReference>
<proteinExistence type="inferred from homology"/>
<comment type="caution">
    <text evidence="4">The sequence shown here is derived from an EMBL/GenBank/DDBJ whole genome shotgun (WGS) entry which is preliminary data.</text>
</comment>
<dbReference type="OrthoDB" id="9798208at2"/>
<keyword evidence="2 4" id="KW-0378">Hydrolase</keyword>
<keyword evidence="5" id="KW-1185">Reference proteome</keyword>
<evidence type="ECO:0000256" key="1">
    <source>
        <dbReference type="ARBA" id="ARBA00008324"/>
    </source>
</evidence>
<gene>
    <name evidence="4" type="ORF">EDC52_10678</name>
</gene>
<protein>
    <submittedName>
        <fullName evidence="4">1,4-dihydroxy-2-naphthoyl-CoA hydrolase</fullName>
    </submittedName>
</protein>
<dbReference type="AlphaFoldDB" id="A0A4R3YQR4"/>
<evidence type="ECO:0000259" key="3">
    <source>
        <dbReference type="Pfam" id="PF03061"/>
    </source>
</evidence>
<dbReference type="GO" id="GO:0061522">
    <property type="term" value="F:1,4-dihydroxy-2-naphthoyl-CoA thioesterase activity"/>
    <property type="evidence" value="ECO:0007669"/>
    <property type="project" value="TreeGrafter"/>
</dbReference>
<reference evidence="4 5" key="1">
    <citation type="submission" date="2019-03" db="EMBL/GenBank/DDBJ databases">
        <title>Genomic Encyclopedia of Type Strains, Phase IV (KMG-IV): sequencing the most valuable type-strain genomes for metagenomic binning, comparative biology and taxonomic classification.</title>
        <authorList>
            <person name="Goeker M."/>
        </authorList>
    </citation>
    <scope>NUCLEOTIDE SEQUENCE [LARGE SCALE GENOMIC DNA]</scope>
    <source>
        <strain evidence="4 5">DSM 19580</strain>
    </source>
</reference>
<dbReference type="InterPro" id="IPR003736">
    <property type="entry name" value="PAAI_dom"/>
</dbReference>
<feature type="domain" description="Thioesterase" evidence="3">
    <location>
        <begin position="50"/>
        <end position="127"/>
    </location>
</feature>
<sequence>MLWKRNAGLEQLNQMSLDSMIDRLGIRFTALTADTLTADMPVDNRTRQPFGLLHGGASVTLAESLGSFASWLATEPGQSVVGTEINASHHRAVYQDTVIGCCHALHLGRSNHVWAVEIRDSKGRLCCTARLTTAVIG</sequence>
<evidence type="ECO:0000256" key="2">
    <source>
        <dbReference type="ARBA" id="ARBA00022801"/>
    </source>
</evidence>
<comment type="similarity">
    <text evidence="1">Belongs to the thioesterase PaaI family.</text>
</comment>
<accession>A0A4R3YQR4</accession>
<name>A0A4R3YQR4_9GAMM</name>
<organism evidence="4 5">
    <name type="scientific">Biostraticola tofi</name>
    <dbReference type="NCBI Taxonomy" id="466109"/>
    <lineage>
        <taxon>Bacteria</taxon>
        <taxon>Pseudomonadati</taxon>
        <taxon>Pseudomonadota</taxon>
        <taxon>Gammaproteobacteria</taxon>
        <taxon>Enterobacterales</taxon>
        <taxon>Bruguierivoracaceae</taxon>
        <taxon>Biostraticola</taxon>
    </lineage>
</organism>